<dbReference type="PANTHER" id="PTHR43420">
    <property type="entry name" value="ACETYLTRANSFERASE"/>
    <property type="match status" value="1"/>
</dbReference>
<evidence type="ECO:0000313" key="5">
    <source>
        <dbReference type="Proteomes" id="UP000095488"/>
    </source>
</evidence>
<dbReference type="Gene3D" id="3.40.630.30">
    <property type="match status" value="1"/>
</dbReference>
<evidence type="ECO:0000313" key="4">
    <source>
        <dbReference type="EMBL" id="CUN57672.1"/>
    </source>
</evidence>
<accession>A0ABM9UNY0</accession>
<name>A0ABM9UNY0_SARVE</name>
<keyword evidence="1" id="KW-0808">Transferase</keyword>
<evidence type="ECO:0000256" key="1">
    <source>
        <dbReference type="ARBA" id="ARBA00022679"/>
    </source>
</evidence>
<proteinExistence type="predicted"/>
<sequence length="266" mass="31741">MEISKISFFEHFLLKKFPKIKEQISFDFFKYKYVKVKINNKLLMVWQLDRFDFDISYINKIYFIDKLNQKEETIFKKNNINTLKFIYEVKDNNMNNLTSYGFYKKDANIIMTLNLKGKKFPLKHDNVSFRQFIKGKDDRLRCDIQNEVFYETDRIPLSPRDIAYEYNKNFFIEDMAKFITLNGEDIGYGQVLILDGNYTIANLGILKKYQGKGYGKELLSYILNLACENNLSEISIRVKESNEIAYNMYKKFGFKEISKIDSYEIL</sequence>
<reference evidence="4 5" key="1">
    <citation type="submission" date="2015-09" db="EMBL/GenBank/DDBJ databases">
        <authorList>
            <consortium name="Pathogen Informatics"/>
        </authorList>
    </citation>
    <scope>NUCLEOTIDE SEQUENCE [LARGE SCALE GENOMIC DNA]</scope>
    <source>
        <strain evidence="4 5">2789STDY5834858</strain>
    </source>
</reference>
<organism evidence="4 5">
    <name type="scientific">Sarcina ventriculi</name>
    <name type="common">Clostridium ventriculi</name>
    <dbReference type="NCBI Taxonomy" id="1267"/>
    <lineage>
        <taxon>Bacteria</taxon>
        <taxon>Bacillati</taxon>
        <taxon>Bacillota</taxon>
        <taxon>Clostridia</taxon>
        <taxon>Eubacteriales</taxon>
        <taxon>Clostridiaceae</taxon>
        <taxon>Sarcina</taxon>
    </lineage>
</organism>
<keyword evidence="2" id="KW-0012">Acyltransferase</keyword>
<dbReference type="RefSeq" id="WP_055257419.1">
    <property type="nucleotide sequence ID" value="NZ_BCMV01000017.1"/>
</dbReference>
<dbReference type="InterPro" id="IPR050680">
    <property type="entry name" value="YpeA/RimI_acetyltransf"/>
</dbReference>
<evidence type="ECO:0000259" key="3">
    <source>
        <dbReference type="PROSITE" id="PS51186"/>
    </source>
</evidence>
<protein>
    <submittedName>
        <fullName evidence="4">Ribosomal-protein-alanine N-acetyltransferase</fullName>
    </submittedName>
</protein>
<gene>
    <name evidence="4" type="ORF">ERS852473_00526</name>
</gene>
<dbReference type="EMBL" id="CYZR01000002">
    <property type="protein sequence ID" value="CUN57672.1"/>
    <property type="molecule type" value="Genomic_DNA"/>
</dbReference>
<dbReference type="CDD" id="cd04301">
    <property type="entry name" value="NAT_SF"/>
    <property type="match status" value="1"/>
</dbReference>
<keyword evidence="5" id="KW-1185">Reference proteome</keyword>
<feature type="domain" description="N-acetyltransferase" evidence="3">
    <location>
        <begin position="127"/>
        <end position="266"/>
    </location>
</feature>
<dbReference type="Pfam" id="PF00583">
    <property type="entry name" value="Acetyltransf_1"/>
    <property type="match status" value="1"/>
</dbReference>
<comment type="caution">
    <text evidence="4">The sequence shown here is derived from an EMBL/GenBank/DDBJ whole genome shotgun (WGS) entry which is preliminary data.</text>
</comment>
<dbReference type="PANTHER" id="PTHR43420:SF12">
    <property type="entry name" value="N-ACETYLTRANSFERASE DOMAIN-CONTAINING PROTEIN"/>
    <property type="match status" value="1"/>
</dbReference>
<evidence type="ECO:0000256" key="2">
    <source>
        <dbReference type="ARBA" id="ARBA00023315"/>
    </source>
</evidence>
<dbReference type="PROSITE" id="PS51186">
    <property type="entry name" value="GNAT"/>
    <property type="match status" value="1"/>
</dbReference>
<dbReference type="Proteomes" id="UP000095488">
    <property type="component" value="Unassembled WGS sequence"/>
</dbReference>
<dbReference type="InterPro" id="IPR000182">
    <property type="entry name" value="GNAT_dom"/>
</dbReference>
<dbReference type="InterPro" id="IPR016181">
    <property type="entry name" value="Acyl_CoA_acyltransferase"/>
</dbReference>
<dbReference type="SUPFAM" id="SSF55729">
    <property type="entry name" value="Acyl-CoA N-acyltransferases (Nat)"/>
    <property type="match status" value="1"/>
</dbReference>